<feature type="region of interest" description="Disordered" evidence="1">
    <location>
        <begin position="83"/>
        <end position="102"/>
    </location>
</feature>
<evidence type="ECO:0000313" key="3">
    <source>
        <dbReference type="Proteomes" id="UP000198793"/>
    </source>
</evidence>
<dbReference type="RefSeq" id="WP_090673279.1">
    <property type="nucleotide sequence ID" value="NZ_FNIT01000004.1"/>
</dbReference>
<accession>A0A1H0HXX1</accession>
<name>A0A1H0HXX1_9HYPH</name>
<proteinExistence type="predicted"/>
<sequence length="102" mass="10899">MPLPFIDADRDAIDTVRRLARSQGFLLVSSHEAVGTHRNEGGFMLVDACFGFAVDGFRFDLDVDRARAAILAFAAVGRSQARAEAALPETGSGDRPAAGVRH</sequence>
<dbReference type="EMBL" id="FNIT01000004">
    <property type="protein sequence ID" value="SDO24014.1"/>
    <property type="molecule type" value="Genomic_DNA"/>
</dbReference>
<evidence type="ECO:0000256" key="1">
    <source>
        <dbReference type="SAM" id="MobiDB-lite"/>
    </source>
</evidence>
<organism evidence="2 3">
    <name type="scientific">Aureimonas jatrophae</name>
    <dbReference type="NCBI Taxonomy" id="1166073"/>
    <lineage>
        <taxon>Bacteria</taxon>
        <taxon>Pseudomonadati</taxon>
        <taxon>Pseudomonadota</taxon>
        <taxon>Alphaproteobacteria</taxon>
        <taxon>Hyphomicrobiales</taxon>
        <taxon>Aurantimonadaceae</taxon>
        <taxon>Aureimonas</taxon>
    </lineage>
</organism>
<protein>
    <submittedName>
        <fullName evidence="2">Uncharacterized protein</fullName>
    </submittedName>
</protein>
<dbReference type="OrthoDB" id="9851607at2"/>
<evidence type="ECO:0000313" key="2">
    <source>
        <dbReference type="EMBL" id="SDO24014.1"/>
    </source>
</evidence>
<gene>
    <name evidence="2" type="ORF">SAMN05192530_104341</name>
</gene>
<dbReference type="Proteomes" id="UP000198793">
    <property type="component" value="Unassembled WGS sequence"/>
</dbReference>
<dbReference type="AlphaFoldDB" id="A0A1H0HXX1"/>
<reference evidence="2 3" key="1">
    <citation type="submission" date="2016-10" db="EMBL/GenBank/DDBJ databases">
        <authorList>
            <person name="de Groot N.N."/>
        </authorList>
    </citation>
    <scope>NUCLEOTIDE SEQUENCE [LARGE SCALE GENOMIC DNA]</scope>
    <source>
        <strain evidence="3">L7-484,KACC 16230,DSM 25025</strain>
    </source>
</reference>
<keyword evidence="3" id="KW-1185">Reference proteome</keyword>